<dbReference type="RefSeq" id="WP_090724078.1">
    <property type="nucleotide sequence ID" value="NZ_FOOU01000001.1"/>
</dbReference>
<dbReference type="InterPro" id="IPR008886">
    <property type="entry name" value="UPF0227/Esterase_YqiA"/>
</dbReference>
<dbReference type="Proteomes" id="UP000198623">
    <property type="component" value="Unassembled WGS sequence"/>
</dbReference>
<dbReference type="SUPFAM" id="SSF53474">
    <property type="entry name" value="alpha/beta-Hydrolases"/>
    <property type="match status" value="1"/>
</dbReference>
<name>A0A1I2MFA8_9GAMM</name>
<organism evidence="1 2">
    <name type="scientific">Neptunomonas qingdaonensis</name>
    <dbReference type="NCBI Taxonomy" id="1045558"/>
    <lineage>
        <taxon>Bacteria</taxon>
        <taxon>Pseudomonadati</taxon>
        <taxon>Pseudomonadota</taxon>
        <taxon>Gammaproteobacteria</taxon>
        <taxon>Oceanospirillales</taxon>
        <taxon>Oceanospirillaceae</taxon>
        <taxon>Neptunomonas</taxon>
    </lineage>
</organism>
<reference evidence="2" key="1">
    <citation type="submission" date="2016-10" db="EMBL/GenBank/DDBJ databases">
        <authorList>
            <person name="Varghese N."/>
            <person name="Submissions S."/>
        </authorList>
    </citation>
    <scope>NUCLEOTIDE SEQUENCE [LARGE SCALE GENOMIC DNA]</scope>
    <source>
        <strain evidence="2">CGMCC 1.10971</strain>
    </source>
</reference>
<dbReference type="PANTHER" id="PTHR35602:SF3">
    <property type="entry name" value="ESTERASE YQIA"/>
    <property type="match status" value="1"/>
</dbReference>
<evidence type="ECO:0008006" key="3">
    <source>
        <dbReference type="Google" id="ProtNLM"/>
    </source>
</evidence>
<dbReference type="Gene3D" id="3.40.50.1820">
    <property type="entry name" value="alpha/beta hydrolase"/>
    <property type="match status" value="1"/>
</dbReference>
<keyword evidence="2" id="KW-1185">Reference proteome</keyword>
<evidence type="ECO:0000313" key="1">
    <source>
        <dbReference type="EMBL" id="SFF89600.1"/>
    </source>
</evidence>
<dbReference type="Pfam" id="PF05728">
    <property type="entry name" value="UPF0227"/>
    <property type="match status" value="1"/>
</dbReference>
<dbReference type="InterPro" id="IPR029058">
    <property type="entry name" value="AB_hydrolase_fold"/>
</dbReference>
<protein>
    <recommendedName>
        <fullName evidence="3">Esterase</fullName>
    </recommendedName>
</protein>
<dbReference type="EMBL" id="FOOU01000001">
    <property type="protein sequence ID" value="SFF89600.1"/>
    <property type="molecule type" value="Genomic_DNA"/>
</dbReference>
<sequence>MSLPLFIYVHGFNSSPESIKARLLGEYFSALEQENGHKYSENYLVPQLSHEPAEAMRQLESIVTDNRQRPIVLIGSSLGGYFSIWLTEHYENCKAVMVNPAIYPYRLLSEWLGDNENIYTHERYILTRDHLQQLEAMVVDQVKDPARYLLLVQSADETLDYREAVDFFDRSIAFIQPGGSHGFDQFEKLIPAIIGFSQGRLELPEAIPLPPFSE</sequence>
<gene>
    <name evidence="1" type="ORF">SAMN05216175_101579</name>
</gene>
<dbReference type="OrthoDB" id="9814831at2"/>
<proteinExistence type="predicted"/>
<dbReference type="STRING" id="1045558.SAMN05216175_101579"/>
<accession>A0A1I2MFA8</accession>
<evidence type="ECO:0000313" key="2">
    <source>
        <dbReference type="Proteomes" id="UP000198623"/>
    </source>
</evidence>
<dbReference type="PANTHER" id="PTHR35602">
    <property type="entry name" value="ESTERASE YQIA-RELATED"/>
    <property type="match status" value="1"/>
</dbReference>
<dbReference type="AlphaFoldDB" id="A0A1I2MFA8"/>